<comment type="caution">
    <text evidence="4">The sequence shown here is derived from an EMBL/GenBank/DDBJ whole genome shotgun (WGS) entry which is preliminary data.</text>
</comment>
<dbReference type="Pfam" id="PF03972">
    <property type="entry name" value="MmgE_PrpD_N"/>
    <property type="match status" value="1"/>
</dbReference>
<dbReference type="InterPro" id="IPR036148">
    <property type="entry name" value="MmgE/PrpD_sf"/>
</dbReference>
<name>A0A3D9XUG9_PARVE</name>
<evidence type="ECO:0000313" key="5">
    <source>
        <dbReference type="Proteomes" id="UP000256941"/>
    </source>
</evidence>
<evidence type="ECO:0000259" key="3">
    <source>
        <dbReference type="Pfam" id="PF19305"/>
    </source>
</evidence>
<sequence>MTDQDDLVRHLSRHAALTRYDDVTEVARLRAKQGIIDTLGVILASTGREPRIAPVLDLVTENGGRPDASVFGTDIRAPAAAAALANGTLAHALDFDSMTPWGAHADSSIVPTVLALAEKKGGITGKDLITAVAVGEDMFIRFITNVGWKMDWNLSTSVGAFSTTAAGGAVAGLNETQMLHAMGLASTHAAGIMEQIFGIGSDMRGMYAGFGAQGCVNDVLLAEKGMYGPPALFDGPAGFFNVYFKGDYKRDGILDGLGQEFRGDKMLYKYWPAVGTAFTHVHAAIELIRENQIDSNDIEEIFVYVGNFHQRMCYPLDVRKRPDLLIDAKFSLPFVIGLTMAKGDLKIGDFAVETLKDPAVLAMVDKVTPVEDSAFDWTDQLPAGKVDVVLKNGRRLSRVGDDMPGTLDRPLTWDQLGQKFAQCAKAAARPLQGEAIERALRIAQSLESMDDLSDLVSVIQSGAGAIAGSKVA</sequence>
<dbReference type="Pfam" id="PF19305">
    <property type="entry name" value="MmgE_PrpD_C"/>
    <property type="match status" value="1"/>
</dbReference>
<evidence type="ECO:0000256" key="1">
    <source>
        <dbReference type="ARBA" id="ARBA00006174"/>
    </source>
</evidence>
<accession>A0A3D9XUG9</accession>
<evidence type="ECO:0000259" key="2">
    <source>
        <dbReference type="Pfam" id="PF03972"/>
    </source>
</evidence>
<feature type="domain" description="MmgE/PrpD C-terminal" evidence="3">
    <location>
        <begin position="271"/>
        <end position="429"/>
    </location>
</feature>
<protein>
    <submittedName>
        <fullName evidence="4">2-methylcitrate dehydratase PrpD</fullName>
    </submittedName>
</protein>
<dbReference type="Proteomes" id="UP000256941">
    <property type="component" value="Unassembled WGS sequence"/>
</dbReference>
<dbReference type="GO" id="GO:0016829">
    <property type="term" value="F:lyase activity"/>
    <property type="evidence" value="ECO:0007669"/>
    <property type="project" value="InterPro"/>
</dbReference>
<feature type="domain" description="MmgE/PrpD N-terminal" evidence="2">
    <location>
        <begin position="10"/>
        <end position="248"/>
    </location>
</feature>
<reference evidence="4 5" key="1">
    <citation type="submission" date="2018-08" db="EMBL/GenBank/DDBJ databases">
        <title>Genomic Encyclopedia of Archaeal and Bacterial Type Strains, Phase II (KMG-II): from individual species to whole genera.</title>
        <authorList>
            <person name="Goeker M."/>
        </authorList>
    </citation>
    <scope>NUCLEOTIDE SEQUENCE [LARGE SCALE GENOMIC DNA]</scope>
    <source>
        <strain evidence="4 5">DSM 17099</strain>
    </source>
</reference>
<dbReference type="EMBL" id="QTUJ01000001">
    <property type="protein sequence ID" value="REF73278.1"/>
    <property type="molecule type" value="Genomic_DNA"/>
</dbReference>
<comment type="similarity">
    <text evidence="1">Belongs to the PrpD family.</text>
</comment>
<dbReference type="PANTHER" id="PTHR16943">
    <property type="entry name" value="2-METHYLCITRATE DEHYDRATASE-RELATED"/>
    <property type="match status" value="1"/>
</dbReference>
<organism evidence="4 5">
    <name type="scientific">Paracoccus versutus</name>
    <name type="common">Thiobacillus versutus</name>
    <dbReference type="NCBI Taxonomy" id="34007"/>
    <lineage>
        <taxon>Bacteria</taxon>
        <taxon>Pseudomonadati</taxon>
        <taxon>Pseudomonadota</taxon>
        <taxon>Alphaproteobacteria</taxon>
        <taxon>Rhodobacterales</taxon>
        <taxon>Paracoccaceae</taxon>
        <taxon>Paracoccus</taxon>
    </lineage>
</organism>
<dbReference type="Gene3D" id="1.10.4100.10">
    <property type="entry name" value="2-methylcitrate dehydratase PrpD"/>
    <property type="match status" value="1"/>
</dbReference>
<dbReference type="InterPro" id="IPR005656">
    <property type="entry name" value="MmgE_PrpD"/>
</dbReference>
<dbReference type="InterPro" id="IPR042188">
    <property type="entry name" value="MmgE/PrpD_sf_2"/>
</dbReference>
<dbReference type="AlphaFoldDB" id="A0A3D9XUG9"/>
<dbReference type="RefSeq" id="WP_116221379.1">
    <property type="nucleotide sequence ID" value="NZ_CP038196.1"/>
</dbReference>
<evidence type="ECO:0000313" key="4">
    <source>
        <dbReference type="EMBL" id="REF73278.1"/>
    </source>
</evidence>
<dbReference type="PANTHER" id="PTHR16943:SF8">
    <property type="entry name" value="2-METHYLCITRATE DEHYDRATASE"/>
    <property type="match status" value="1"/>
</dbReference>
<dbReference type="InterPro" id="IPR045337">
    <property type="entry name" value="MmgE_PrpD_C"/>
</dbReference>
<dbReference type="InterPro" id="IPR042183">
    <property type="entry name" value="MmgE/PrpD_sf_1"/>
</dbReference>
<proteinExistence type="inferred from homology"/>
<dbReference type="InterPro" id="IPR045336">
    <property type="entry name" value="MmgE_PrpD_N"/>
</dbReference>
<gene>
    <name evidence="4" type="ORF">BDD41_1822</name>
</gene>
<dbReference type="SUPFAM" id="SSF103378">
    <property type="entry name" value="2-methylcitrate dehydratase PrpD"/>
    <property type="match status" value="1"/>
</dbReference>
<dbReference type="Gene3D" id="3.30.1330.120">
    <property type="entry name" value="2-methylcitrate dehydratase PrpD"/>
    <property type="match status" value="1"/>
</dbReference>